<evidence type="ECO:0000256" key="1">
    <source>
        <dbReference type="SAM" id="Phobius"/>
    </source>
</evidence>
<proteinExistence type="predicted"/>
<organism evidence="3">
    <name type="scientific">freshwater metagenome</name>
    <dbReference type="NCBI Taxonomy" id="449393"/>
    <lineage>
        <taxon>unclassified sequences</taxon>
        <taxon>metagenomes</taxon>
        <taxon>ecological metagenomes</taxon>
    </lineage>
</organism>
<protein>
    <submittedName>
        <fullName evidence="3">Unannotated protein</fullName>
    </submittedName>
</protein>
<feature type="transmembrane region" description="Helical" evidence="1">
    <location>
        <begin position="242"/>
        <end position="261"/>
    </location>
</feature>
<dbReference type="EMBL" id="CAFBLP010000001">
    <property type="protein sequence ID" value="CAB4856789.1"/>
    <property type="molecule type" value="Genomic_DNA"/>
</dbReference>
<reference evidence="3" key="1">
    <citation type="submission" date="2020-05" db="EMBL/GenBank/DDBJ databases">
        <authorList>
            <person name="Chiriac C."/>
            <person name="Salcher M."/>
            <person name="Ghai R."/>
            <person name="Kavagutti S V."/>
        </authorList>
    </citation>
    <scope>NUCLEOTIDE SEQUENCE</scope>
</reference>
<keyword evidence="1" id="KW-1133">Transmembrane helix</keyword>
<sequence>MSDPVSTPETPRSRRKFRLGMRWKLLLAFGLGFTVVFAVVAVWVLRFTTNTASSRVHTTLESITTGGAATIDGDVFERLVAEPAVPTVGAVYPASAGFLAGQTVTADSEWPASADYWAHVAELVRIRNINPDAQPYSVTVAADGSLNFVASFAAGGYPAKGDKPDGVRFLQSLDSLATAAKTQAKMKAGLTTVSFDNYVDAYGDWVSAFSPIKDHTGKVVGIFAVDYPLTYVDQVRSSALRLLYPLFGVAYLVLLAVVVYLSGWLTRRLGRLSNATQLIADGDYEVDLSDIATSTFSDEMSDLALAFDIMKERVGSRERTLVRQVQVLKVEIDEVNRRKAVEEITDSDFFSDLTAKVGLLRAKVKAEDDAEAAALAAKLGADHA</sequence>
<dbReference type="Gene3D" id="6.10.340.10">
    <property type="match status" value="1"/>
</dbReference>
<dbReference type="InterPro" id="IPR003660">
    <property type="entry name" value="HAMP_dom"/>
</dbReference>
<accession>A0A6J7CKX8</accession>
<dbReference type="AlphaFoldDB" id="A0A6J7CKX8"/>
<dbReference type="Pfam" id="PF00672">
    <property type="entry name" value="HAMP"/>
    <property type="match status" value="1"/>
</dbReference>
<dbReference type="SMART" id="SM00304">
    <property type="entry name" value="HAMP"/>
    <property type="match status" value="1"/>
</dbReference>
<dbReference type="SUPFAM" id="SSF158472">
    <property type="entry name" value="HAMP domain-like"/>
    <property type="match status" value="1"/>
</dbReference>
<evidence type="ECO:0000313" key="3">
    <source>
        <dbReference type="EMBL" id="CAB4856789.1"/>
    </source>
</evidence>
<name>A0A6J7CKX8_9ZZZZ</name>
<feature type="domain" description="HAMP" evidence="2">
    <location>
        <begin position="263"/>
        <end position="319"/>
    </location>
</feature>
<evidence type="ECO:0000259" key="2">
    <source>
        <dbReference type="PROSITE" id="PS50885"/>
    </source>
</evidence>
<dbReference type="GO" id="GO:0016020">
    <property type="term" value="C:membrane"/>
    <property type="evidence" value="ECO:0007669"/>
    <property type="project" value="InterPro"/>
</dbReference>
<dbReference type="PROSITE" id="PS50885">
    <property type="entry name" value="HAMP"/>
    <property type="match status" value="1"/>
</dbReference>
<keyword evidence="1" id="KW-0812">Transmembrane</keyword>
<feature type="transmembrane region" description="Helical" evidence="1">
    <location>
        <begin position="25"/>
        <end position="45"/>
    </location>
</feature>
<dbReference type="GO" id="GO:0007165">
    <property type="term" value="P:signal transduction"/>
    <property type="evidence" value="ECO:0007669"/>
    <property type="project" value="InterPro"/>
</dbReference>
<gene>
    <name evidence="3" type="ORF">UFOPK3376_00012</name>
</gene>
<keyword evidence="1" id="KW-0472">Membrane</keyword>
<dbReference type="CDD" id="cd06225">
    <property type="entry name" value="HAMP"/>
    <property type="match status" value="1"/>
</dbReference>